<dbReference type="SUPFAM" id="SSF51206">
    <property type="entry name" value="cAMP-binding domain-like"/>
    <property type="match status" value="1"/>
</dbReference>
<dbReference type="STRING" id="1449976.KALB_1888"/>
<dbReference type="Pfam" id="PF00027">
    <property type="entry name" value="cNMP_binding"/>
    <property type="match status" value="1"/>
</dbReference>
<dbReference type="EMBL" id="CP007155">
    <property type="protein sequence ID" value="AHH95258.1"/>
    <property type="molecule type" value="Genomic_DNA"/>
</dbReference>
<protein>
    <recommendedName>
        <fullName evidence="8">Crp/Fnr family transcriptional regulator</fullName>
    </recommendedName>
</protein>
<dbReference type="InterPro" id="IPR036388">
    <property type="entry name" value="WH-like_DNA-bd_sf"/>
</dbReference>
<evidence type="ECO:0000259" key="5">
    <source>
        <dbReference type="PROSITE" id="PS51063"/>
    </source>
</evidence>
<reference evidence="6 7" key="1">
    <citation type="journal article" date="2014" name="BMC Genomics">
        <title>Complete genome sequence of producer of the glycopeptide antibiotic Aculeximycin Kutzneria albida DSM 43870T, a representative of minor genus of Pseudonocardiaceae.</title>
        <authorList>
            <person name="Rebets Y."/>
            <person name="Tokovenko B."/>
            <person name="Lushchyk I."/>
            <person name="Ruckert C."/>
            <person name="Zaburannyi N."/>
            <person name="Bechthold A."/>
            <person name="Kalinowski J."/>
            <person name="Luzhetskyy A."/>
        </authorList>
    </citation>
    <scope>NUCLEOTIDE SEQUENCE [LARGE SCALE GENOMIC DNA]</scope>
    <source>
        <strain evidence="6">DSM 43870</strain>
    </source>
</reference>
<dbReference type="InterPro" id="IPR036390">
    <property type="entry name" value="WH_DNA-bd_sf"/>
</dbReference>
<gene>
    <name evidence="6" type="ORF">KALB_1888</name>
</gene>
<accession>W5W272</accession>
<dbReference type="PROSITE" id="PS51063">
    <property type="entry name" value="HTH_CRP_2"/>
    <property type="match status" value="1"/>
</dbReference>
<dbReference type="GO" id="GO:0005829">
    <property type="term" value="C:cytosol"/>
    <property type="evidence" value="ECO:0007669"/>
    <property type="project" value="TreeGrafter"/>
</dbReference>
<dbReference type="SMART" id="SM00100">
    <property type="entry name" value="cNMP"/>
    <property type="match status" value="1"/>
</dbReference>
<dbReference type="GO" id="GO:0003677">
    <property type="term" value="F:DNA binding"/>
    <property type="evidence" value="ECO:0007669"/>
    <property type="project" value="UniProtKB-KW"/>
</dbReference>
<sequence>MTSEHRVGSFWRSLTEQERVALTAEGTVRRFVKGTVLINFAASDRWAAVLHQGRVRVIGSDGVRVIAMRSAGDIVGEQALLDRKARSATVLADTNVQALLLEPTAWERVFQRHPRILRVLCGVVSERLREADRSLAEQTDDAFTKVVLHLLRVAEKSSSSGARAVSVNIGSQEELGKLLAVSRESVVRALQRLRTEGVVLTRRGVVTIRDLGALRGEVRGNESGR</sequence>
<dbReference type="Proteomes" id="UP000019225">
    <property type="component" value="Chromosome"/>
</dbReference>
<dbReference type="Gene3D" id="2.60.120.10">
    <property type="entry name" value="Jelly Rolls"/>
    <property type="match status" value="1"/>
</dbReference>
<evidence type="ECO:0000256" key="1">
    <source>
        <dbReference type="ARBA" id="ARBA00023015"/>
    </source>
</evidence>
<dbReference type="Gene3D" id="1.10.10.10">
    <property type="entry name" value="Winged helix-like DNA-binding domain superfamily/Winged helix DNA-binding domain"/>
    <property type="match status" value="1"/>
</dbReference>
<evidence type="ECO:0000313" key="7">
    <source>
        <dbReference type="Proteomes" id="UP000019225"/>
    </source>
</evidence>
<dbReference type="InterPro" id="IPR018490">
    <property type="entry name" value="cNMP-bd_dom_sf"/>
</dbReference>
<evidence type="ECO:0000259" key="4">
    <source>
        <dbReference type="PROSITE" id="PS50042"/>
    </source>
</evidence>
<keyword evidence="7" id="KW-1185">Reference proteome</keyword>
<dbReference type="KEGG" id="kal:KALB_1888"/>
<dbReference type="CDD" id="cd00038">
    <property type="entry name" value="CAP_ED"/>
    <property type="match status" value="1"/>
</dbReference>
<dbReference type="HOGENOM" id="CLU_075053_3_0_11"/>
<dbReference type="Pfam" id="PF13545">
    <property type="entry name" value="HTH_Crp_2"/>
    <property type="match status" value="1"/>
</dbReference>
<dbReference type="SUPFAM" id="SSF46785">
    <property type="entry name" value="Winged helix' DNA-binding domain"/>
    <property type="match status" value="1"/>
</dbReference>
<keyword evidence="1" id="KW-0805">Transcription regulation</keyword>
<evidence type="ECO:0000256" key="2">
    <source>
        <dbReference type="ARBA" id="ARBA00023125"/>
    </source>
</evidence>
<dbReference type="PROSITE" id="PS00889">
    <property type="entry name" value="CNMP_BINDING_2"/>
    <property type="match status" value="1"/>
</dbReference>
<dbReference type="PANTHER" id="PTHR24567:SF74">
    <property type="entry name" value="HTH-TYPE TRANSCRIPTIONAL REGULATOR ARCR"/>
    <property type="match status" value="1"/>
</dbReference>
<dbReference type="InterPro" id="IPR000595">
    <property type="entry name" value="cNMP-bd_dom"/>
</dbReference>
<dbReference type="SMART" id="SM00419">
    <property type="entry name" value="HTH_CRP"/>
    <property type="match status" value="1"/>
</dbReference>
<name>W5W272_9PSEU</name>
<dbReference type="InterPro" id="IPR012318">
    <property type="entry name" value="HTH_CRP"/>
</dbReference>
<dbReference type="PANTHER" id="PTHR24567">
    <property type="entry name" value="CRP FAMILY TRANSCRIPTIONAL REGULATORY PROTEIN"/>
    <property type="match status" value="1"/>
</dbReference>
<dbReference type="InterPro" id="IPR050397">
    <property type="entry name" value="Env_Response_Regulators"/>
</dbReference>
<keyword evidence="3" id="KW-0804">Transcription</keyword>
<dbReference type="PROSITE" id="PS50042">
    <property type="entry name" value="CNMP_BINDING_3"/>
    <property type="match status" value="1"/>
</dbReference>
<dbReference type="eggNOG" id="COG0664">
    <property type="taxonomic scope" value="Bacteria"/>
</dbReference>
<feature type="domain" description="Cyclic nucleotide-binding" evidence="4">
    <location>
        <begin position="10"/>
        <end position="118"/>
    </location>
</feature>
<proteinExistence type="predicted"/>
<evidence type="ECO:0000256" key="3">
    <source>
        <dbReference type="ARBA" id="ARBA00023163"/>
    </source>
</evidence>
<keyword evidence="2" id="KW-0238">DNA-binding</keyword>
<feature type="domain" description="HTH crp-type" evidence="5">
    <location>
        <begin position="140"/>
        <end position="212"/>
    </location>
</feature>
<evidence type="ECO:0000313" key="6">
    <source>
        <dbReference type="EMBL" id="AHH95258.1"/>
    </source>
</evidence>
<dbReference type="GO" id="GO:0003700">
    <property type="term" value="F:DNA-binding transcription factor activity"/>
    <property type="evidence" value="ECO:0007669"/>
    <property type="project" value="TreeGrafter"/>
</dbReference>
<dbReference type="InterPro" id="IPR014710">
    <property type="entry name" value="RmlC-like_jellyroll"/>
</dbReference>
<dbReference type="AlphaFoldDB" id="W5W272"/>
<dbReference type="InterPro" id="IPR018488">
    <property type="entry name" value="cNMP-bd_CS"/>
</dbReference>
<organism evidence="6 7">
    <name type="scientific">Kutzneria albida DSM 43870</name>
    <dbReference type="NCBI Taxonomy" id="1449976"/>
    <lineage>
        <taxon>Bacteria</taxon>
        <taxon>Bacillati</taxon>
        <taxon>Actinomycetota</taxon>
        <taxon>Actinomycetes</taxon>
        <taxon>Pseudonocardiales</taxon>
        <taxon>Pseudonocardiaceae</taxon>
        <taxon>Kutzneria</taxon>
    </lineage>
</organism>
<evidence type="ECO:0008006" key="8">
    <source>
        <dbReference type="Google" id="ProtNLM"/>
    </source>
</evidence>